<name>A0A8S5P5E2_9CAUD</name>
<dbReference type="EMBL" id="BK015344">
    <property type="protein sequence ID" value="DAE02294.1"/>
    <property type="molecule type" value="Genomic_DNA"/>
</dbReference>
<reference evidence="1" key="1">
    <citation type="journal article" date="2021" name="Proc. Natl. Acad. Sci. U.S.A.">
        <title>A Catalog of Tens of Thousands of Viruses from Human Metagenomes Reveals Hidden Associations with Chronic Diseases.</title>
        <authorList>
            <person name="Tisza M.J."/>
            <person name="Buck C.B."/>
        </authorList>
    </citation>
    <scope>NUCLEOTIDE SEQUENCE</scope>
    <source>
        <strain evidence="1">CttEB8</strain>
    </source>
</reference>
<evidence type="ECO:0000313" key="1">
    <source>
        <dbReference type="EMBL" id="DAE02294.1"/>
    </source>
</evidence>
<proteinExistence type="predicted"/>
<protein>
    <submittedName>
        <fullName evidence="1">Uncharacterized protein</fullName>
    </submittedName>
</protein>
<accession>A0A8S5P5E2</accession>
<organism evidence="1">
    <name type="scientific">Herelleviridae sp. cttEB8</name>
    <dbReference type="NCBI Taxonomy" id="2825832"/>
    <lineage>
        <taxon>Viruses</taxon>
        <taxon>Duplodnaviria</taxon>
        <taxon>Heunggongvirae</taxon>
        <taxon>Uroviricota</taxon>
        <taxon>Caudoviricetes</taxon>
        <taxon>Herelleviridae</taxon>
    </lineage>
</organism>
<sequence length="193" mass="21343">MRLYRFIDTDKKIDTVVVTDGSCDQKRVFITEIRGIVAPGDVSVTEDEVSGSDALLKLGFPWKVGESVMHEELVAFAENKALTLELNPQGLNEVVAVTAEWNDENACIITIKTTVPAPKDVDIYFPNDVNLNESVGRFGVIRGDRKTLTAKIMSGKPMEFTLEDLGLDAKEDLNVVIIANDNTWRKELTAENA</sequence>